<dbReference type="Gene3D" id="3.60.40.10">
    <property type="entry name" value="PPM-type phosphatase domain"/>
    <property type="match status" value="1"/>
</dbReference>
<dbReference type="OrthoDB" id="500607at2"/>
<feature type="domain" description="PPM-type phosphatase" evidence="3">
    <location>
        <begin position="267"/>
        <end position="521"/>
    </location>
</feature>
<dbReference type="EMBL" id="CP000828">
    <property type="protein sequence ID" value="ABW27384.1"/>
    <property type="molecule type" value="Genomic_DNA"/>
</dbReference>
<keyword evidence="2" id="KW-0472">Membrane</keyword>
<name>B0C337_ACAM1</name>
<dbReference type="Pfam" id="PF13672">
    <property type="entry name" value="PP2C_2"/>
    <property type="match status" value="1"/>
</dbReference>
<dbReference type="AlphaFoldDB" id="B0C337"/>
<dbReference type="STRING" id="329726.AM1_2374"/>
<evidence type="ECO:0000313" key="5">
    <source>
        <dbReference type="Proteomes" id="UP000000268"/>
    </source>
</evidence>
<dbReference type="InterPro" id="IPR001932">
    <property type="entry name" value="PPM-type_phosphatase-like_dom"/>
</dbReference>
<dbReference type="SMART" id="SM00332">
    <property type="entry name" value="PP2Cc"/>
    <property type="match status" value="1"/>
</dbReference>
<sequence length="842" mass="91035">MPHSQPQLQCPNLRCRAVNSDRDQFCQKCGTYLPKRFLWVVGARVDNFQVGDLLEDRFLFQGPRVVFDTQPGIPLKMSVELPDTLVPYLKLFPYRLHLPQVYTLLSLGDPEPSLILLLEQAPLGSADLDPSHQGGLALGAGMPLFDAWVNAQPLRQLHWLWQIAQLWQPLRIQGVASSLLQPDFMRVEGSLFRLLELENDFRLEPSLADLGLVWQQLIPKTSGKLADSLDGLCDQLASGEVESAEELLAQLESWIENIHKAYRVKIDIATRTDTGMVREHNEDACYPADGAVTQNSLERMAIVCDGVGGHAGGEVASGIAIEALRDHLTQLPIDDLSPADVITELENASFKANDLISQRNDQEQRQDRQRMGTTLVTALSQTHQIYVSHIGDSRAYLITTQGCYQIMVDDDIASREVRLGYVPYREALLQPASGSLVQALGMASSSVLRPTVQRFLLDEDCLFLLCSDGLSDYDRIDMIWREELLPLLQGGTDLASTSKRLIELANQLNGHDNVTVGLVHCHVTRQRQSTGATGLNSAPAETSAPVDNTPPTVLPKTQAVAPDAPLDPKRSGSGFGLWILLGLILLGVGGAVAYQLGFLKLPFLNQPIADSSASPSPEPSLPDTPPPPPDLAQANKLDVLRLVSANDQPIEISVVKDPKELLQGIGGVDDASVDNPPTETSDAKIALGSTISIPSDSLVVVDGIFPPPLADASDKTAPGAPIQALRIRTCQPVEEVSEQEGTGILPPEKLDEKLEKEGADPDADSVAQLIDEKLSDENPSGSVTTPSTPQIGWVDRSKLASLVTEIIPAAQLSPEQQKACTPAPLEGKDIPAGAPIGSDPTP</sequence>
<evidence type="ECO:0000256" key="2">
    <source>
        <dbReference type="SAM" id="Phobius"/>
    </source>
</evidence>
<feature type="compositionally biased region" description="Polar residues" evidence="1">
    <location>
        <begin position="529"/>
        <end position="551"/>
    </location>
</feature>
<evidence type="ECO:0000256" key="1">
    <source>
        <dbReference type="SAM" id="MobiDB-lite"/>
    </source>
</evidence>
<dbReference type="eggNOG" id="COG0631">
    <property type="taxonomic scope" value="Bacteria"/>
</dbReference>
<accession>B0C337</accession>
<gene>
    <name evidence="4" type="ordered locus">AM1_2374</name>
</gene>
<dbReference type="HOGENOM" id="CLU_017255_0_0_3"/>
<evidence type="ECO:0000259" key="3">
    <source>
        <dbReference type="PROSITE" id="PS51746"/>
    </source>
</evidence>
<dbReference type="InterPro" id="IPR036457">
    <property type="entry name" value="PPM-type-like_dom_sf"/>
</dbReference>
<dbReference type="CDD" id="cd00143">
    <property type="entry name" value="PP2Cc"/>
    <property type="match status" value="1"/>
</dbReference>
<reference evidence="4 5" key="1">
    <citation type="journal article" date="2008" name="Proc. Natl. Acad. Sci. U.S.A.">
        <title>Niche adaptation and genome expansion in the chlorophyll d-producing cyanobacterium Acaryochloris marina.</title>
        <authorList>
            <person name="Swingley W.D."/>
            <person name="Chen M."/>
            <person name="Cheung P.C."/>
            <person name="Conrad A.L."/>
            <person name="Dejesa L.C."/>
            <person name="Hao J."/>
            <person name="Honchak B.M."/>
            <person name="Karbach L.E."/>
            <person name="Kurdoglu A."/>
            <person name="Lahiri S."/>
            <person name="Mastrian S.D."/>
            <person name="Miyashita H."/>
            <person name="Page L."/>
            <person name="Ramakrishna P."/>
            <person name="Satoh S."/>
            <person name="Sattley W.M."/>
            <person name="Shimada Y."/>
            <person name="Taylor H.L."/>
            <person name="Tomo T."/>
            <person name="Tsuchiya T."/>
            <person name="Wang Z.T."/>
            <person name="Raymond J."/>
            <person name="Mimuro M."/>
            <person name="Blankenship R.E."/>
            <person name="Touchman J.W."/>
        </authorList>
    </citation>
    <scope>NUCLEOTIDE SEQUENCE [LARGE SCALE GENOMIC DNA]</scope>
    <source>
        <strain evidence="5">MBIC 11017</strain>
    </source>
</reference>
<dbReference type="SUPFAM" id="SSF81606">
    <property type="entry name" value="PP2C-like"/>
    <property type="match status" value="1"/>
</dbReference>
<feature type="transmembrane region" description="Helical" evidence="2">
    <location>
        <begin position="575"/>
        <end position="596"/>
    </location>
</feature>
<feature type="region of interest" description="Disordered" evidence="1">
    <location>
        <begin position="771"/>
        <end position="791"/>
    </location>
</feature>
<proteinExistence type="predicted"/>
<keyword evidence="5" id="KW-1185">Reference proteome</keyword>
<feature type="compositionally biased region" description="Pro residues" evidence="1">
    <location>
        <begin position="616"/>
        <end position="630"/>
    </location>
</feature>
<evidence type="ECO:0000313" key="4">
    <source>
        <dbReference type="EMBL" id="ABW27384.1"/>
    </source>
</evidence>
<feature type="compositionally biased region" description="Polar residues" evidence="1">
    <location>
        <begin position="777"/>
        <end position="790"/>
    </location>
</feature>
<protein>
    <submittedName>
        <fullName evidence="4">Protein phosphatase 2C domain protein</fullName>
    </submittedName>
</protein>
<organism evidence="4 5">
    <name type="scientific">Acaryochloris marina (strain MBIC 11017)</name>
    <dbReference type="NCBI Taxonomy" id="329726"/>
    <lineage>
        <taxon>Bacteria</taxon>
        <taxon>Bacillati</taxon>
        <taxon>Cyanobacteriota</taxon>
        <taxon>Cyanophyceae</taxon>
        <taxon>Acaryochloridales</taxon>
        <taxon>Acaryochloridaceae</taxon>
        <taxon>Acaryochloris</taxon>
    </lineage>
</organism>
<feature type="region of interest" description="Disordered" evidence="1">
    <location>
        <begin position="609"/>
        <end position="633"/>
    </location>
</feature>
<feature type="region of interest" description="Disordered" evidence="1">
    <location>
        <begin position="529"/>
        <end position="565"/>
    </location>
</feature>
<dbReference type="KEGG" id="amr:AM1_2374"/>
<dbReference type="SMART" id="SM00331">
    <property type="entry name" value="PP2C_SIG"/>
    <property type="match status" value="1"/>
</dbReference>
<keyword evidence="2" id="KW-0812">Transmembrane</keyword>
<dbReference type="RefSeq" id="WP_012162854.1">
    <property type="nucleotide sequence ID" value="NC_009925.1"/>
</dbReference>
<dbReference type="PROSITE" id="PS51746">
    <property type="entry name" value="PPM_2"/>
    <property type="match status" value="1"/>
</dbReference>
<dbReference type="Proteomes" id="UP000000268">
    <property type="component" value="Chromosome"/>
</dbReference>
<keyword evidence="2" id="KW-1133">Transmembrane helix</keyword>
<feature type="region of interest" description="Disordered" evidence="1">
    <location>
        <begin position="814"/>
        <end position="842"/>
    </location>
</feature>